<dbReference type="InterPro" id="IPR035897">
    <property type="entry name" value="Toll_tir_struct_dom_sf"/>
</dbReference>
<dbReference type="RefSeq" id="WP_119406213.1">
    <property type="nucleotide sequence ID" value="NZ_CP032869.1"/>
</dbReference>
<dbReference type="InterPro" id="IPR007111">
    <property type="entry name" value="NACHT_NTPase"/>
</dbReference>
<evidence type="ECO:0000313" key="3">
    <source>
        <dbReference type="Proteomes" id="UP000270046"/>
    </source>
</evidence>
<reference evidence="2 3" key="1">
    <citation type="submission" date="2018-10" db="EMBL/GenBank/DDBJ databases">
        <title>Genome sequencing of Mucilaginibacter sp. HYN0043.</title>
        <authorList>
            <person name="Kim M."/>
            <person name="Yi H."/>
        </authorList>
    </citation>
    <scope>NUCLEOTIDE SEQUENCE [LARGE SCALE GENOMIC DNA]</scope>
    <source>
        <strain evidence="2 3">HYN0043</strain>
    </source>
</reference>
<dbReference type="Proteomes" id="UP000270046">
    <property type="component" value="Chromosome"/>
</dbReference>
<name>A0A494VWS4_9SPHI</name>
<organism evidence="2 3">
    <name type="scientific">Mucilaginibacter celer</name>
    <dbReference type="NCBI Taxonomy" id="2305508"/>
    <lineage>
        <taxon>Bacteria</taxon>
        <taxon>Pseudomonadati</taxon>
        <taxon>Bacteroidota</taxon>
        <taxon>Sphingobacteriia</taxon>
        <taxon>Sphingobacteriales</taxon>
        <taxon>Sphingobacteriaceae</taxon>
        <taxon>Mucilaginibacter</taxon>
    </lineage>
</organism>
<gene>
    <name evidence="2" type="ORF">HYN43_022720</name>
</gene>
<sequence length="2026" mass="229174">MKKLFVISYSHTFAQGLEIKRLVDRLNNLGVNDYAEIWWDYEIPSGSIWDKEIRDKLEMAAGYFVLGSKSYIESAYIRQVEWPIIERKAKSGAAKLFWTSFDYPVESYPPEVYLSYFQTAAGRNTPLNQVDTQKKKNDFLTQLAEEIAAFLVTDSEPLSFIDLPKREPTSREIEAAYLETLRSQCAEIVSRDRFLPMQQLYVRLKADERTTEEIMAGEELIKRRIQAEIADIRFDTSKKTADQIIEEQLKQLKEVEQLPTEATARFVTGNLSDDSLEGIFQRNRFLVVRGGPGSGKTVLCWKITEQMLAGWTEEFELRQVKSIRRMTEFGTTRLPILIPIRDYAKACREHDGNLTLAGFIGNHLLREDPVNAVYFNRFLIKQIEDGRTVILLDGLDEVPAMDRHRIVDSIQIFLRTYINPTLDKFFGDPGDIGGNQMVITSRLAGYELAPVTDKAFKHFIIRPFDEKGIEDYCRNWAEMVFRPRTPNYGGMADRLVAIILRDSNPTVRELAKNPLLLQVLCELTAPVDVLDDLLPEDSLNELPRIRAEIYERAITVMANRWKLAYESVAEKNDYVKRLLEPGKIEELLSYIALEMQRNEVLTRATREQLRGWLEIALGKLEGKPVMLMPAAEVTQTISALLNLIRTHVGVISESAPGVFQFHHLTFQEYLAGRASCRTYNGKSWETAAKIGELLASVDKGLLSQRWREPLLLAFGYLGIRAKTDEAAPKPAEVMKALLTVWEKEGSDITPEEVALLSTSLLLELPDDLILELMGPIISNLVACYSTWFGSGASRETVKFFIQPLVNLRRRLTSQSGSDGNNPFDIEAANIIENDSVLRAPLARIFVDRGWLTPPILLVFAKARVHDQEAWEWPLHQGLRRAVLEKEDLEPRVLANLSAPDASESIQKRINYDRALDVWREQKRADDERVARPELFKVPEIQHVLNSAGAIRNQSPATLRMLIALCGGFSDFQCSRWIKEYADMAVFLQQQDAIRENRINEAPEIFLPRWGGEDVVYNMAVYLDTQQGGRRSLVNEPVNFMTENISHDPSETLLPVLKALITGESDKKIVKLLRQIVALDNEAEIAAEAWIALLAIGQAPPFPGNSVFAEHIYWHCGRIVDELRDVVVRFAHRSKGNNESKKKADQTETGENIWSILAQWLPTLPEPEAVTIFRFVMEALIEATGEPVKPELKWKGAPNSPMNLAIWGEAWAVLLCGRSDDATYNLAVGLDTMKFASEPIEIFRQCEAIIKSANIRFAPGVDGTLIAPPRFDSNLAAINYFCAVVQFLCETSGMHDPRLGAALFDEITSDLFKAREDLPPMIILLAAYLDALNEDGFSMSPEEFERLLEMFSAIDEVEFHLADKWKLAELLSNDDTALSVSSRSHFDIIADICRLDNLSYTDEWKAFTIFLAANVIKKLDNKLGSREDIWLQLQSDVQAEAKTLSQTLATLLTRAEDGRLTMNKTVTRVVEAIAFINSKTARDVLSCVVPLISSTTPSEIPVLRSWIEKKWQRNISDQTVIFLSRHAALLMFEHNPIPEPSWVRPTFDLTEYGDDGSRARAVFALRGPISDIKRGIRKQSVSALGFDVLKEIIDYCIEKPQEQFKYFDDVDFDDPNVIDWLNSYSHQALKDYSVLHYIFGWGTWTYEVLEAFADSLIKGSISWNDAFIIGYGILVYHQNGVIPVSLHNIIREKAVSNKVTAYLLPETESYKMVVDVGLRAIAELGLTKPHDRASSILRADCLSINAGHWANSFGFAEVCADIAASDLQWQDTTPEDCWEYVEKHFDDDRLFELFFYWLVKELDTFLQRLSLGNFPVEPCDVYSTSLRNALLSVLCVMSERKRDELALLTADLEEQGVRFSTLLLDAAIPYGKLRSRVAAVTLLSRLPGLNATEISKIMPQALGADEQMRNRTLLLLPRFRDFEISESFIDEIFARLKGDSPASLTLAYANLLINFLKANKVNSAKKQREIINALRNAATDLKNIRLLSHLGGSGSTNSPRRVVHDGRLDQALLAVIGKSYSVFFANV</sequence>
<dbReference type="OrthoDB" id="1488560at2"/>
<dbReference type="InterPro" id="IPR027417">
    <property type="entry name" value="P-loop_NTPase"/>
</dbReference>
<dbReference type="PANTHER" id="PTHR46844">
    <property type="entry name" value="SLR5058 PROTEIN"/>
    <property type="match status" value="1"/>
</dbReference>
<dbReference type="KEGG" id="muh:HYN43_022720"/>
<keyword evidence="3" id="KW-1185">Reference proteome</keyword>
<proteinExistence type="predicted"/>
<dbReference type="Gene3D" id="3.40.50.300">
    <property type="entry name" value="P-loop containing nucleotide triphosphate hydrolases"/>
    <property type="match status" value="1"/>
</dbReference>
<evidence type="ECO:0000259" key="1">
    <source>
        <dbReference type="PROSITE" id="PS50837"/>
    </source>
</evidence>
<dbReference type="Gene3D" id="3.40.50.10140">
    <property type="entry name" value="Toll/interleukin-1 receptor homology (TIR) domain"/>
    <property type="match status" value="1"/>
</dbReference>
<dbReference type="EMBL" id="CP032869">
    <property type="protein sequence ID" value="AYL97930.1"/>
    <property type="molecule type" value="Genomic_DNA"/>
</dbReference>
<dbReference type="SUPFAM" id="SSF52540">
    <property type="entry name" value="P-loop containing nucleoside triphosphate hydrolases"/>
    <property type="match status" value="1"/>
</dbReference>
<dbReference type="PANTHER" id="PTHR46844:SF1">
    <property type="entry name" value="SLR5058 PROTEIN"/>
    <property type="match status" value="1"/>
</dbReference>
<protein>
    <recommendedName>
        <fullName evidence="1">NACHT domain-containing protein</fullName>
    </recommendedName>
</protein>
<accession>A0A494VWS4</accession>
<evidence type="ECO:0000313" key="2">
    <source>
        <dbReference type="EMBL" id="AYL97930.1"/>
    </source>
</evidence>
<feature type="domain" description="NACHT" evidence="1">
    <location>
        <begin position="284"/>
        <end position="442"/>
    </location>
</feature>
<dbReference type="PROSITE" id="PS50837">
    <property type="entry name" value="NACHT"/>
    <property type="match status" value="1"/>
</dbReference>